<name>A0AAJ0LER7_LATCU</name>
<dbReference type="EMBL" id="AZDL01000026">
    <property type="protein sequence ID" value="KRK92498.1"/>
    <property type="molecule type" value="Genomic_DNA"/>
</dbReference>
<comment type="caution">
    <text evidence="1">The sequence shown here is derived from an EMBL/GenBank/DDBJ whole genome shotgun (WGS) entry which is preliminary data.</text>
</comment>
<proteinExistence type="predicted"/>
<sequence length="75" mass="8038">MDIRTTSLSYNFDSEGNTTSVTVSLSGQGGSDYINANMAVTAEDLTKDQTFDDLTKKDITTIARAKLAKATAVKE</sequence>
<dbReference type="Proteomes" id="UP000050828">
    <property type="component" value="Unassembled WGS sequence"/>
</dbReference>
<reference evidence="1 2" key="1">
    <citation type="journal article" date="2015" name="Genome Announc.">
        <title>Expanding the biotechnology potential of lactobacilli through comparative genomics of 213 strains and associated genera.</title>
        <authorList>
            <person name="Sun Z."/>
            <person name="Harris H.M."/>
            <person name="McCann A."/>
            <person name="Guo C."/>
            <person name="Argimon S."/>
            <person name="Zhang W."/>
            <person name="Yang X."/>
            <person name="Jeffery I.B."/>
            <person name="Cooney J.C."/>
            <person name="Kagawa T.F."/>
            <person name="Liu W."/>
            <person name="Song Y."/>
            <person name="Salvetti E."/>
            <person name="Wrobel A."/>
            <person name="Rasinkangas P."/>
            <person name="Parkhill J."/>
            <person name="Rea M.C."/>
            <person name="O'Sullivan O."/>
            <person name="Ritari J."/>
            <person name="Douillard F.P."/>
            <person name="Paul Ross R."/>
            <person name="Yang R."/>
            <person name="Briner A.E."/>
            <person name="Felis G.E."/>
            <person name="de Vos W.M."/>
            <person name="Barrangou R."/>
            <person name="Klaenhammer T.R."/>
            <person name="Caufield P.W."/>
            <person name="Cui Y."/>
            <person name="Zhang H."/>
            <person name="O'Toole P.W."/>
        </authorList>
    </citation>
    <scope>NUCLEOTIDE SEQUENCE [LARGE SCALE GENOMIC DNA]</scope>
    <source>
        <strain evidence="1 2">DSM 20019</strain>
    </source>
</reference>
<dbReference type="AlphaFoldDB" id="A0AAJ0LER7"/>
<dbReference type="GeneID" id="49610551"/>
<protein>
    <submittedName>
        <fullName evidence="1">Uncharacterized protein</fullName>
    </submittedName>
</protein>
<gene>
    <name evidence="1" type="ORF">FC08_GL000769</name>
</gene>
<dbReference type="RefSeq" id="WP_054644603.1">
    <property type="nucleotide sequence ID" value="NZ_AZDL01000026.1"/>
</dbReference>
<evidence type="ECO:0000313" key="1">
    <source>
        <dbReference type="EMBL" id="KRK92498.1"/>
    </source>
</evidence>
<accession>A0AAJ0LER7</accession>
<organism evidence="1 2">
    <name type="scientific">Latilactobacillus curvatus JCM 1096 = DSM 20019</name>
    <dbReference type="NCBI Taxonomy" id="1293592"/>
    <lineage>
        <taxon>Bacteria</taxon>
        <taxon>Bacillati</taxon>
        <taxon>Bacillota</taxon>
        <taxon>Bacilli</taxon>
        <taxon>Lactobacillales</taxon>
        <taxon>Lactobacillaceae</taxon>
        <taxon>Latilactobacillus</taxon>
    </lineage>
</organism>
<evidence type="ECO:0000313" key="2">
    <source>
        <dbReference type="Proteomes" id="UP000050828"/>
    </source>
</evidence>